<evidence type="ECO:0000313" key="2">
    <source>
        <dbReference type="EMBL" id="XCJ18221.1"/>
    </source>
</evidence>
<dbReference type="EMBL" id="CP159510">
    <property type="protein sequence ID" value="XCJ18221.1"/>
    <property type="molecule type" value="Genomic_DNA"/>
</dbReference>
<dbReference type="InterPro" id="IPR006175">
    <property type="entry name" value="YjgF/YER057c/UK114"/>
</dbReference>
<protein>
    <submittedName>
        <fullName evidence="2">RidA family protein</fullName>
    </submittedName>
</protein>
<evidence type="ECO:0000256" key="1">
    <source>
        <dbReference type="ARBA" id="ARBA00010552"/>
    </source>
</evidence>
<dbReference type="RefSeq" id="WP_353949289.1">
    <property type="nucleotide sequence ID" value="NZ_CP159510.1"/>
</dbReference>
<dbReference type="InterPro" id="IPR035959">
    <property type="entry name" value="RutC-like_sf"/>
</dbReference>
<reference evidence="2" key="1">
    <citation type="submission" date="2024-06" db="EMBL/GenBank/DDBJ databases">
        <authorList>
            <person name="Fan A."/>
            <person name="Zhang F.Y."/>
            <person name="Zhang L."/>
        </authorList>
    </citation>
    <scope>NUCLEOTIDE SEQUENCE</scope>
    <source>
        <strain evidence="2">Y61</strain>
    </source>
</reference>
<dbReference type="SUPFAM" id="SSF55298">
    <property type="entry name" value="YjgF-like"/>
    <property type="match status" value="1"/>
</dbReference>
<dbReference type="PROSITE" id="PS01094">
    <property type="entry name" value="UPF0076"/>
    <property type="match status" value="1"/>
</dbReference>
<dbReference type="FunFam" id="3.30.1330.40:FF:000001">
    <property type="entry name" value="L-PSP family endoribonuclease"/>
    <property type="match status" value="1"/>
</dbReference>
<dbReference type="NCBIfam" id="TIGR00004">
    <property type="entry name" value="Rid family detoxifying hydrolase"/>
    <property type="match status" value="1"/>
</dbReference>
<accession>A0AAU8II51</accession>
<dbReference type="PANTHER" id="PTHR11803:SF39">
    <property type="entry name" value="2-IMINOBUTANOATE_2-IMINOPROPANOATE DEAMINASE"/>
    <property type="match status" value="1"/>
</dbReference>
<organism evidence="2">
    <name type="scientific">Sporolactobacillus sp. Y61</name>
    <dbReference type="NCBI Taxonomy" id="3160863"/>
    <lineage>
        <taxon>Bacteria</taxon>
        <taxon>Bacillati</taxon>
        <taxon>Bacillota</taxon>
        <taxon>Bacilli</taxon>
        <taxon>Bacillales</taxon>
        <taxon>Sporolactobacillaceae</taxon>
        <taxon>Sporolactobacillus</taxon>
    </lineage>
</organism>
<dbReference type="Gene3D" id="3.30.1330.40">
    <property type="entry name" value="RutC-like"/>
    <property type="match status" value="1"/>
</dbReference>
<dbReference type="AlphaFoldDB" id="A0AAU8II51"/>
<gene>
    <name evidence="2" type="ORF">ABNN70_07225</name>
</gene>
<comment type="similarity">
    <text evidence="1">Belongs to the RutC family.</text>
</comment>
<dbReference type="GO" id="GO:0019239">
    <property type="term" value="F:deaminase activity"/>
    <property type="evidence" value="ECO:0007669"/>
    <property type="project" value="TreeGrafter"/>
</dbReference>
<dbReference type="PANTHER" id="PTHR11803">
    <property type="entry name" value="2-IMINOBUTANOATE/2-IMINOPROPANOATE DEAMINASE RIDA"/>
    <property type="match status" value="1"/>
</dbReference>
<dbReference type="GO" id="GO:0005829">
    <property type="term" value="C:cytosol"/>
    <property type="evidence" value="ECO:0007669"/>
    <property type="project" value="TreeGrafter"/>
</dbReference>
<dbReference type="Pfam" id="PF01042">
    <property type="entry name" value="Ribonuc_L-PSP"/>
    <property type="match status" value="1"/>
</dbReference>
<dbReference type="CDD" id="cd00448">
    <property type="entry name" value="YjgF_YER057c_UK114_family"/>
    <property type="match status" value="1"/>
</dbReference>
<dbReference type="InterPro" id="IPR019897">
    <property type="entry name" value="RidA_CS"/>
</dbReference>
<proteinExistence type="inferred from homology"/>
<dbReference type="InterPro" id="IPR006056">
    <property type="entry name" value="RidA"/>
</dbReference>
<name>A0AAU8II51_9BACL</name>
<sequence length="127" mass="13446">MKTRIATNQAPQAVGPYSQAVSAGDFVFVSGQIPLDPESGKLVEGGLERQAGRIFQNIGAILKEAGLDFSHVVSATVFLTNINDFNAVNDVYGKYFEGGVLPARSAVQVAALPKGAKLEISCTAYRE</sequence>